<dbReference type="SUPFAM" id="SSF50978">
    <property type="entry name" value="WD40 repeat-like"/>
    <property type="match status" value="1"/>
</dbReference>
<feature type="compositionally biased region" description="Low complexity" evidence="1">
    <location>
        <begin position="278"/>
        <end position="299"/>
    </location>
</feature>
<dbReference type="GO" id="GO:0005737">
    <property type="term" value="C:cytoplasm"/>
    <property type="evidence" value="ECO:0007669"/>
    <property type="project" value="TreeGrafter"/>
</dbReference>
<gene>
    <name evidence="2" type="primary">SPAG9_1</name>
    <name evidence="2" type="ORF">SK128_018205</name>
</gene>
<dbReference type="Pfam" id="PF19056">
    <property type="entry name" value="WD40_2"/>
    <property type="match status" value="1"/>
</dbReference>
<dbReference type="GO" id="GO:0030159">
    <property type="term" value="F:signaling receptor complex adaptor activity"/>
    <property type="evidence" value="ECO:0007669"/>
    <property type="project" value="TreeGrafter"/>
</dbReference>
<dbReference type="Gene3D" id="2.130.10.10">
    <property type="entry name" value="YVTN repeat-like/Quinoprotein amine dehydrogenase"/>
    <property type="match status" value="1"/>
</dbReference>
<keyword evidence="3" id="KW-1185">Reference proteome</keyword>
<dbReference type="InterPro" id="IPR015943">
    <property type="entry name" value="WD40/YVTN_repeat-like_dom_sf"/>
</dbReference>
<keyword evidence="2" id="KW-0418">Kinase</keyword>
<feature type="compositionally biased region" description="Basic and acidic residues" evidence="1">
    <location>
        <begin position="1"/>
        <end position="12"/>
    </location>
</feature>
<organism evidence="2 3">
    <name type="scientific">Halocaridina rubra</name>
    <name type="common">Hawaiian red shrimp</name>
    <dbReference type="NCBI Taxonomy" id="373956"/>
    <lineage>
        <taxon>Eukaryota</taxon>
        <taxon>Metazoa</taxon>
        <taxon>Ecdysozoa</taxon>
        <taxon>Arthropoda</taxon>
        <taxon>Crustacea</taxon>
        <taxon>Multicrustacea</taxon>
        <taxon>Malacostraca</taxon>
        <taxon>Eumalacostraca</taxon>
        <taxon>Eucarida</taxon>
        <taxon>Decapoda</taxon>
        <taxon>Pleocyemata</taxon>
        <taxon>Caridea</taxon>
        <taxon>Atyoidea</taxon>
        <taxon>Atyidae</taxon>
        <taxon>Halocaridina</taxon>
    </lineage>
</organism>
<dbReference type="PANTHER" id="PTHR13886">
    <property type="entry name" value="JNK/SAPK-ASSOCIATED PROTEIN"/>
    <property type="match status" value="1"/>
</dbReference>
<name>A0AAN8XBJ1_HALRR</name>
<dbReference type="GO" id="GO:0016301">
    <property type="term" value="F:kinase activity"/>
    <property type="evidence" value="ECO:0007669"/>
    <property type="project" value="UniProtKB-KW"/>
</dbReference>
<sequence>MITEQDADRAEALESNEEEDLPPRRFLRDPEGVVKDGVEEAQPSQDASVVHEEVEKMSSVLATMWLGSQSGSIYVHSAVRQWKRSLHSIKLKDSVLSIVHIRGRVLAALADGTVAIFHRQGDGQWDLTNYHLLDLGKPHHSIRCMHVVHNKVWCGYRNKIHVVDPKIMNVEKSFDAHPRKESQVRQMAWIGDGVWVSIRLDSTLRLYHAHTSQHLQDVDIEPYVSKMLGVFPGGTGKLGFSFVRITALLISSNRLWIGTGNGVIISVPLSENANPRPASGSTGSDSEGASSSGTGARASGTGGSMNPGVPGPSRMPGGVVRVYSDTKDQVTPGSFIPYCSMAQAQLSFHGHRDAVKFFVAVPGSGGYNTLTAAPSPASLPAIMDKEHQEEDSEAKLKSMLVISGGEGYIDFRIGEGEEDGAAETSQESLSRGDRSHLIVWSVARPSSTGNS</sequence>
<dbReference type="GO" id="GO:0019894">
    <property type="term" value="F:kinesin binding"/>
    <property type="evidence" value="ECO:0007669"/>
    <property type="project" value="TreeGrafter"/>
</dbReference>
<feature type="region of interest" description="Disordered" evidence="1">
    <location>
        <begin position="1"/>
        <end position="29"/>
    </location>
</feature>
<dbReference type="GO" id="GO:0008432">
    <property type="term" value="F:JUN kinase binding"/>
    <property type="evidence" value="ECO:0007669"/>
    <property type="project" value="TreeGrafter"/>
</dbReference>
<evidence type="ECO:0000313" key="3">
    <source>
        <dbReference type="Proteomes" id="UP001381693"/>
    </source>
</evidence>
<evidence type="ECO:0000313" key="2">
    <source>
        <dbReference type="EMBL" id="KAK7079766.1"/>
    </source>
</evidence>
<dbReference type="GO" id="GO:0016192">
    <property type="term" value="P:vesicle-mediated transport"/>
    <property type="evidence" value="ECO:0007669"/>
    <property type="project" value="TreeGrafter"/>
</dbReference>
<protein>
    <submittedName>
        <fullName evidence="2">C-Jun-amino-terminal kinase-interacting protein 4</fullName>
    </submittedName>
</protein>
<proteinExistence type="predicted"/>
<dbReference type="PANTHER" id="PTHR13886:SF4">
    <property type="entry name" value="JNK-INTERACTING PROTEIN 3"/>
    <property type="match status" value="1"/>
</dbReference>
<dbReference type="Proteomes" id="UP001381693">
    <property type="component" value="Unassembled WGS sequence"/>
</dbReference>
<evidence type="ECO:0000256" key="1">
    <source>
        <dbReference type="SAM" id="MobiDB-lite"/>
    </source>
</evidence>
<dbReference type="InterPro" id="IPR039911">
    <property type="entry name" value="JIP3/JIP4"/>
</dbReference>
<accession>A0AAN8XBJ1</accession>
<keyword evidence="2" id="KW-0808">Transferase</keyword>
<reference evidence="2 3" key="1">
    <citation type="submission" date="2023-11" db="EMBL/GenBank/DDBJ databases">
        <title>Halocaridina rubra genome assembly.</title>
        <authorList>
            <person name="Smith C."/>
        </authorList>
    </citation>
    <scope>NUCLEOTIDE SEQUENCE [LARGE SCALE GENOMIC DNA]</scope>
    <source>
        <strain evidence="2">EP-1</strain>
        <tissue evidence="2">Whole</tissue>
    </source>
</reference>
<feature type="region of interest" description="Disordered" evidence="1">
    <location>
        <begin position="270"/>
        <end position="320"/>
    </location>
</feature>
<comment type="caution">
    <text evidence="2">The sequence shown here is derived from an EMBL/GenBank/DDBJ whole genome shotgun (WGS) entry which is preliminary data.</text>
</comment>
<dbReference type="GO" id="GO:0005078">
    <property type="term" value="F:MAP-kinase scaffold activity"/>
    <property type="evidence" value="ECO:0007669"/>
    <property type="project" value="InterPro"/>
</dbReference>
<dbReference type="AlphaFoldDB" id="A0AAN8XBJ1"/>
<dbReference type="InterPro" id="IPR036322">
    <property type="entry name" value="WD40_repeat_dom_sf"/>
</dbReference>
<dbReference type="EMBL" id="JAXCGZ010006424">
    <property type="protein sequence ID" value="KAK7079766.1"/>
    <property type="molecule type" value="Genomic_DNA"/>
</dbReference>